<dbReference type="EMBL" id="QWIS01000072">
    <property type="protein sequence ID" value="RMZ09601.1"/>
    <property type="molecule type" value="Genomic_DNA"/>
</dbReference>
<comment type="caution">
    <text evidence="1">The sequence shown here is derived from an EMBL/GenBank/DDBJ whole genome shotgun (WGS) entry which is preliminary data.</text>
</comment>
<gene>
    <name evidence="1" type="ORF">D0860_04175</name>
</gene>
<dbReference type="VEuPathDB" id="FungiDB:BTJ68_12638"/>
<sequence length="500" mass="56484">MSEFLDEVEHLLVTDENPPREVDGLDHERCAALQNAILKHAWVRSGRNEETFLEGTVPFIEICGLERPEEELHPSVVEFYRKARTPRGGTPGKDFVNFFYNLRALNGSFGNHEYCFGDDDETVTLYDSTFPFTKPDGLVSVPQPAQAVTYADVFVTTRYDQGSHSAIMHLDIQDELDPDQPWQYLESILSVWIEMTQRQKVAAISNEVGSERYEQHEQGWLVFRGPERDPLTGLQRLTHDAEPWTIVPWTAKDLEEALEGWETAVETIEETMLLDKAETTYGLLDAACLDAAKIPDGFAREFLTQARRPRFDFIAPGLRVPNSQDFIRQPFTGISIEEDTVPPILLFRGAQTVPTEGIWWFGRFGSKYNSILPDAPSTRDAPECPSGLYFSLCHRTHGHPEENGCNLVLPFDFENGSAKKSDGMPAEKSYDLLQAGTNPFNDNHPLAITAFLETVRENVESGHWAVDGHGVAGGIDVWKQADTEEHWDKYFQPLGPGMFW</sequence>
<protein>
    <submittedName>
        <fullName evidence="1">Uncharacterized protein</fullName>
    </submittedName>
</protein>
<evidence type="ECO:0000313" key="2">
    <source>
        <dbReference type="Proteomes" id="UP000280598"/>
    </source>
</evidence>
<dbReference type="AlphaFoldDB" id="A0A3M7H894"/>
<reference evidence="1 2" key="1">
    <citation type="journal article" date="2018" name="BMC Genomics">
        <title>Genomic evidence for intraspecific hybridization in a clonal and extremely halotolerant yeast.</title>
        <authorList>
            <person name="Gostincar C."/>
            <person name="Stajich J.E."/>
            <person name="Zupancic J."/>
            <person name="Zalar P."/>
            <person name="Gunde-Cimerman N."/>
        </authorList>
    </citation>
    <scope>NUCLEOTIDE SEQUENCE [LARGE SCALE GENOMIC DNA]</scope>
    <source>
        <strain evidence="1 2">EXF-562</strain>
    </source>
</reference>
<evidence type="ECO:0000313" key="1">
    <source>
        <dbReference type="EMBL" id="RMZ09601.1"/>
    </source>
</evidence>
<organism evidence="1 2">
    <name type="scientific">Hortaea werneckii</name>
    <name type="common">Black yeast</name>
    <name type="synonym">Cladosporium werneckii</name>
    <dbReference type="NCBI Taxonomy" id="91943"/>
    <lineage>
        <taxon>Eukaryota</taxon>
        <taxon>Fungi</taxon>
        <taxon>Dikarya</taxon>
        <taxon>Ascomycota</taxon>
        <taxon>Pezizomycotina</taxon>
        <taxon>Dothideomycetes</taxon>
        <taxon>Dothideomycetidae</taxon>
        <taxon>Mycosphaerellales</taxon>
        <taxon>Teratosphaeriaceae</taxon>
        <taxon>Hortaea</taxon>
    </lineage>
</organism>
<proteinExistence type="predicted"/>
<name>A0A3M7H894_HORWE</name>
<accession>A0A3M7H894</accession>
<dbReference type="Proteomes" id="UP000280598">
    <property type="component" value="Unassembled WGS sequence"/>
</dbReference>